<keyword evidence="3" id="KW-1185">Reference proteome</keyword>
<dbReference type="Proteomes" id="UP001327560">
    <property type="component" value="Chromosome 1"/>
</dbReference>
<protein>
    <submittedName>
        <fullName evidence="2">Uncharacterized protein</fullName>
    </submittedName>
</protein>
<proteinExistence type="predicted"/>
<evidence type="ECO:0000313" key="2">
    <source>
        <dbReference type="EMBL" id="WOK91986.1"/>
    </source>
</evidence>
<evidence type="ECO:0000313" key="3">
    <source>
        <dbReference type="Proteomes" id="UP001327560"/>
    </source>
</evidence>
<evidence type="ECO:0000256" key="1">
    <source>
        <dbReference type="SAM" id="MobiDB-lite"/>
    </source>
</evidence>
<name>A0AAQ3JL69_9LILI</name>
<dbReference type="EMBL" id="CP136890">
    <property type="protein sequence ID" value="WOK91986.1"/>
    <property type="molecule type" value="Genomic_DNA"/>
</dbReference>
<accession>A0AAQ3JL69</accession>
<dbReference type="AlphaFoldDB" id="A0AAQ3JL69"/>
<reference evidence="2 3" key="1">
    <citation type="submission" date="2023-10" db="EMBL/GenBank/DDBJ databases">
        <title>Chromosome-scale genome assembly provides insights into flower coloration mechanisms of Canna indica.</title>
        <authorList>
            <person name="Li C."/>
        </authorList>
    </citation>
    <scope>NUCLEOTIDE SEQUENCE [LARGE SCALE GENOMIC DNA]</scope>
    <source>
        <tissue evidence="2">Flower</tissue>
    </source>
</reference>
<feature type="region of interest" description="Disordered" evidence="1">
    <location>
        <begin position="81"/>
        <end position="130"/>
    </location>
</feature>
<sequence length="130" mass="14614">MLASRQRDRGVDYSLVLMTWARLALYISSQAYSSFFGKWIQVVERAFDMMEIVTEFQKTTSEDPSRDKAELANDVPLAQFERRARSSCKPSQSNTQGGRVGGQTEQVEASFELSSEKPSEDSPVQPQTPV</sequence>
<feature type="compositionally biased region" description="Polar residues" evidence="1">
    <location>
        <begin position="88"/>
        <end position="107"/>
    </location>
</feature>
<organism evidence="2 3">
    <name type="scientific">Canna indica</name>
    <name type="common">Indian-shot</name>
    <dbReference type="NCBI Taxonomy" id="4628"/>
    <lineage>
        <taxon>Eukaryota</taxon>
        <taxon>Viridiplantae</taxon>
        <taxon>Streptophyta</taxon>
        <taxon>Embryophyta</taxon>
        <taxon>Tracheophyta</taxon>
        <taxon>Spermatophyta</taxon>
        <taxon>Magnoliopsida</taxon>
        <taxon>Liliopsida</taxon>
        <taxon>Zingiberales</taxon>
        <taxon>Cannaceae</taxon>
        <taxon>Canna</taxon>
    </lineage>
</organism>
<gene>
    <name evidence="2" type="ORF">Cni_G00677</name>
</gene>